<protein>
    <submittedName>
        <fullName evidence="2">Uncharacterized protein</fullName>
    </submittedName>
</protein>
<feature type="compositionally biased region" description="Polar residues" evidence="1">
    <location>
        <begin position="608"/>
        <end position="621"/>
    </location>
</feature>
<dbReference type="AlphaFoldDB" id="A0ABD0UM91"/>
<feature type="compositionally biased region" description="Basic and acidic residues" evidence="1">
    <location>
        <begin position="672"/>
        <end position="681"/>
    </location>
</feature>
<evidence type="ECO:0000313" key="2">
    <source>
        <dbReference type="EMBL" id="KAL0911383.1"/>
    </source>
</evidence>
<feature type="compositionally biased region" description="Basic and acidic residues" evidence="1">
    <location>
        <begin position="108"/>
        <end position="122"/>
    </location>
</feature>
<proteinExistence type="predicted"/>
<feature type="compositionally biased region" description="Basic and acidic residues" evidence="1">
    <location>
        <begin position="134"/>
        <end position="151"/>
    </location>
</feature>
<feature type="region of interest" description="Disordered" evidence="1">
    <location>
        <begin position="753"/>
        <end position="772"/>
    </location>
</feature>
<organism evidence="2 3">
    <name type="scientific">Dendrobium thyrsiflorum</name>
    <name type="common">Pinecone-like raceme dendrobium</name>
    <name type="synonym">Orchid</name>
    <dbReference type="NCBI Taxonomy" id="117978"/>
    <lineage>
        <taxon>Eukaryota</taxon>
        <taxon>Viridiplantae</taxon>
        <taxon>Streptophyta</taxon>
        <taxon>Embryophyta</taxon>
        <taxon>Tracheophyta</taxon>
        <taxon>Spermatophyta</taxon>
        <taxon>Magnoliopsida</taxon>
        <taxon>Liliopsida</taxon>
        <taxon>Asparagales</taxon>
        <taxon>Orchidaceae</taxon>
        <taxon>Epidendroideae</taxon>
        <taxon>Malaxideae</taxon>
        <taxon>Dendrobiinae</taxon>
        <taxon>Dendrobium</taxon>
    </lineage>
</organism>
<feature type="compositionally biased region" description="Basic and acidic residues" evidence="1">
    <location>
        <begin position="569"/>
        <end position="590"/>
    </location>
</feature>
<dbReference type="Proteomes" id="UP001552299">
    <property type="component" value="Unassembled WGS sequence"/>
</dbReference>
<feature type="region of interest" description="Disordered" evidence="1">
    <location>
        <begin position="672"/>
        <end position="699"/>
    </location>
</feature>
<name>A0ABD0UM91_DENTH</name>
<feature type="region of interest" description="Disordered" evidence="1">
    <location>
        <begin position="1"/>
        <end position="25"/>
    </location>
</feature>
<feature type="region of interest" description="Disordered" evidence="1">
    <location>
        <begin position="229"/>
        <end position="254"/>
    </location>
</feature>
<feature type="region of interest" description="Disordered" evidence="1">
    <location>
        <begin position="555"/>
        <end position="621"/>
    </location>
</feature>
<feature type="region of interest" description="Disordered" evidence="1">
    <location>
        <begin position="42"/>
        <end position="63"/>
    </location>
</feature>
<reference evidence="2 3" key="1">
    <citation type="journal article" date="2024" name="Plant Biotechnol. J.">
        <title>Dendrobium thyrsiflorum genome and its molecular insights into genes involved in important horticultural traits.</title>
        <authorList>
            <person name="Chen B."/>
            <person name="Wang J.Y."/>
            <person name="Zheng P.J."/>
            <person name="Li K.L."/>
            <person name="Liang Y.M."/>
            <person name="Chen X.F."/>
            <person name="Zhang C."/>
            <person name="Zhao X."/>
            <person name="He X."/>
            <person name="Zhang G.Q."/>
            <person name="Liu Z.J."/>
            <person name="Xu Q."/>
        </authorList>
    </citation>
    <scope>NUCLEOTIDE SEQUENCE [LARGE SCALE GENOMIC DNA]</scope>
    <source>
        <strain evidence="2">GZMU011</strain>
    </source>
</reference>
<feature type="compositionally biased region" description="Polar residues" evidence="1">
    <location>
        <begin position="49"/>
        <end position="58"/>
    </location>
</feature>
<feature type="region of interest" description="Disordered" evidence="1">
    <location>
        <begin position="97"/>
        <end position="160"/>
    </location>
</feature>
<evidence type="ECO:0000313" key="3">
    <source>
        <dbReference type="Proteomes" id="UP001552299"/>
    </source>
</evidence>
<feature type="compositionally biased region" description="Basic residues" evidence="1">
    <location>
        <begin position="434"/>
        <end position="462"/>
    </location>
</feature>
<gene>
    <name evidence="2" type="ORF">M5K25_019519</name>
</gene>
<sequence>MIIKKSFWETSHQQSLPSKKEESASSKIYKILKAVKDRNLQRRLRKSVNESGEPSDSLYSKGYNRKYDEVRPQQWCHKAGHSKAHFDVGGHRYSTPKRQQVWVLKRPKYPEGHKEDRNEKTYKGRLKSHVQKLSPDKKTSVDMTTPEKEECSVYNESPDSPVIHWKRRSQLRDDLELDENDDYYDDDDDEVKGYIDPMDVEVVQMVDHVPERANQRHTRRSAMLSLHNEEQLRDDQEQAASINKAPEQEEIEEEEAEEVVKRLQLEMQSMQQKKDLEIHHLNTRLDEMSNMMKQLFGQLGMMTTINQPSVANAQGNIQTTLDRRLEELQEPTLITPKEDEIVSKVQIENLISQKGKENRSKPLIQEGTITEDKKGKALQEDEGGWETFISKKTKQMMNVLLAIEGIRRKSALELEVDPRLLSSKNSVAGGPSSSKKKSLKYFKDQKGKHKFGSKSQKEKKKKLARKKTMIQKYINSTDEYQQPPRRPVMLEEYMADLFLDSESEEEGSIPIETCRVISISIETCRVISKRGGRAARGRNIPLDICKADVKISSKEVHSTPAPFTDSDEELHFPDEESDHKGKKTLKERCPKLGSSSDSEEVEDMEISKNSQAEACSSSEVTQIQLRSEKQVSLPQKKIKDKEKNIQLNEAVVPQESLKPKVASANAVMLDKGKLKDKDKSKSKQISPVPHLGSDTEEDDISTSFKPLVIGKRRSELSTVPFDYEANHANKPSPAFACSVDLIITVRLRDFTGGKDRTSRSSAPLLPSDTPSQEVQRATPHFFDSFVVVRLRLPVAVRLRCFARRRRRGIAFHLLLASLLFGFVPQKVQRLHVTLLPFLYCYLTSLLCKRQGLHGHSFVSFVTARLCSFSFVD</sequence>
<dbReference type="EMBL" id="JANQDX010000015">
    <property type="protein sequence ID" value="KAL0911383.1"/>
    <property type="molecule type" value="Genomic_DNA"/>
</dbReference>
<feature type="compositionally biased region" description="Polar residues" evidence="1">
    <location>
        <begin position="8"/>
        <end position="17"/>
    </location>
</feature>
<comment type="caution">
    <text evidence="2">The sequence shown here is derived from an EMBL/GenBank/DDBJ whole genome shotgun (WGS) entry which is preliminary data.</text>
</comment>
<keyword evidence="3" id="KW-1185">Reference proteome</keyword>
<feature type="region of interest" description="Disordered" evidence="1">
    <location>
        <begin position="422"/>
        <end position="462"/>
    </location>
</feature>
<evidence type="ECO:0000256" key="1">
    <source>
        <dbReference type="SAM" id="MobiDB-lite"/>
    </source>
</evidence>
<accession>A0ABD0UM91</accession>